<comment type="caution">
    <text evidence="5">The sequence shown here is derived from an EMBL/GenBank/DDBJ whole genome shotgun (WGS) entry which is preliminary data.</text>
</comment>
<protein>
    <submittedName>
        <fullName evidence="5">Glycosyltransferase</fullName>
    </submittedName>
</protein>
<dbReference type="InterPro" id="IPR001296">
    <property type="entry name" value="Glyco_trans_1"/>
</dbReference>
<evidence type="ECO:0000313" key="5">
    <source>
        <dbReference type="EMBL" id="TLF47255.1"/>
    </source>
</evidence>
<dbReference type="Pfam" id="PF00534">
    <property type="entry name" value="Glycos_transf_1"/>
    <property type="match status" value="1"/>
</dbReference>
<name>A0A5R8MCK1_9GAMM</name>
<dbReference type="CDD" id="cd03811">
    <property type="entry name" value="GT4_GT28_WabH-like"/>
    <property type="match status" value="1"/>
</dbReference>
<dbReference type="GO" id="GO:1901135">
    <property type="term" value="P:carbohydrate derivative metabolic process"/>
    <property type="evidence" value="ECO:0007669"/>
    <property type="project" value="UniProtKB-ARBA"/>
</dbReference>
<reference evidence="5 6" key="1">
    <citation type="journal article" date="2007" name="Int. J. Syst. Evol. Microbiol.">
        <title>Halomonas saccharevitans sp. nov., Halomonas arcis sp. nov. and Halomonas subterranea sp. nov., halophilic bacteria isolated from hypersaline environments of China.</title>
        <authorList>
            <person name="Xu X.W."/>
            <person name="Wu Y.H."/>
            <person name="Zhou Z."/>
            <person name="Wang C.S."/>
            <person name="Zhou Y.G."/>
            <person name="Zhang H.B."/>
            <person name="Wang Y."/>
            <person name="Wu M."/>
        </authorList>
    </citation>
    <scope>NUCLEOTIDE SEQUENCE [LARGE SCALE GENOMIC DNA]</scope>
    <source>
        <strain evidence="5 6">TBZ3</strain>
    </source>
</reference>
<dbReference type="AlphaFoldDB" id="A0A5R8MCK1"/>
<keyword evidence="1" id="KW-0328">Glycosyltransferase</keyword>
<evidence type="ECO:0000259" key="3">
    <source>
        <dbReference type="Pfam" id="PF00534"/>
    </source>
</evidence>
<dbReference type="EMBL" id="VBUI01000030">
    <property type="protein sequence ID" value="TLF47255.1"/>
    <property type="molecule type" value="Genomic_DNA"/>
</dbReference>
<sequence length="393" mass="44406">MMRTLVVVRSLKMGGMERVAVNLADAFAEAGHESHMLSLRQVDRPLAPEHPGVQQHRLALRWWSRLTVVGLVLEMLVRLFLNPVVKRSLFLGTGITGGVVFRFWLRAFERRHGRVDRIVFRGIGTFELVWTFRDDRARYVLENILHVGGTNWRRRLFARCLYHRRHLVTVSGGVAESVRKAMRAWHFEPSSLEVIPNPCPIESIRRQMVEPEPDLPEGPYIVNVARLVPAKDQALLLRAYAASGVDYPLVLVGDGQERERLEALSQELGIAEQVIFAGQRTNPYPWMHHARLFVLSSRFEGMGIVLFEALACGTPVLSVDCPGGIREILKGELASCVVPHDEKSLADGIRTAVQGEKPPIKESWLDDFRPQTVAQSFLKERKISSAISTRTFL</sequence>
<dbReference type="InterPro" id="IPR028098">
    <property type="entry name" value="Glyco_trans_4-like_N"/>
</dbReference>
<evidence type="ECO:0000313" key="6">
    <source>
        <dbReference type="Proteomes" id="UP000306973"/>
    </source>
</evidence>
<feature type="domain" description="Glycosyltransferase subfamily 4-like N-terminal" evidence="4">
    <location>
        <begin position="13"/>
        <end position="199"/>
    </location>
</feature>
<feature type="domain" description="Glycosyl transferase family 1" evidence="3">
    <location>
        <begin position="217"/>
        <end position="357"/>
    </location>
</feature>
<dbReference type="Pfam" id="PF13439">
    <property type="entry name" value="Glyco_transf_4"/>
    <property type="match status" value="1"/>
</dbReference>
<dbReference type="PANTHER" id="PTHR12526">
    <property type="entry name" value="GLYCOSYLTRANSFERASE"/>
    <property type="match status" value="1"/>
</dbReference>
<dbReference type="OrthoDB" id="9792269at2"/>
<proteinExistence type="predicted"/>
<evidence type="ECO:0000256" key="2">
    <source>
        <dbReference type="ARBA" id="ARBA00022679"/>
    </source>
</evidence>
<dbReference type="Gene3D" id="3.40.50.2000">
    <property type="entry name" value="Glycogen Phosphorylase B"/>
    <property type="match status" value="2"/>
</dbReference>
<keyword evidence="2 5" id="KW-0808">Transferase</keyword>
<accession>A0A5R8MCK1</accession>
<dbReference type="Proteomes" id="UP000306973">
    <property type="component" value="Unassembled WGS sequence"/>
</dbReference>
<keyword evidence="6" id="KW-1185">Reference proteome</keyword>
<dbReference type="PANTHER" id="PTHR12526:SF510">
    <property type="entry name" value="D-INOSITOL 3-PHOSPHATE GLYCOSYLTRANSFERASE"/>
    <property type="match status" value="1"/>
</dbReference>
<gene>
    <name evidence="5" type="ORF">FEI13_16405</name>
</gene>
<dbReference type="SUPFAM" id="SSF53756">
    <property type="entry name" value="UDP-Glycosyltransferase/glycogen phosphorylase"/>
    <property type="match status" value="1"/>
</dbReference>
<evidence type="ECO:0000256" key="1">
    <source>
        <dbReference type="ARBA" id="ARBA00022676"/>
    </source>
</evidence>
<dbReference type="GO" id="GO:0016757">
    <property type="term" value="F:glycosyltransferase activity"/>
    <property type="evidence" value="ECO:0007669"/>
    <property type="project" value="UniProtKB-KW"/>
</dbReference>
<organism evidence="5 6">
    <name type="scientific">Halomonas urmiana</name>
    <dbReference type="NCBI Taxonomy" id="490901"/>
    <lineage>
        <taxon>Bacteria</taxon>
        <taxon>Pseudomonadati</taxon>
        <taxon>Pseudomonadota</taxon>
        <taxon>Gammaproteobacteria</taxon>
        <taxon>Oceanospirillales</taxon>
        <taxon>Halomonadaceae</taxon>
        <taxon>Halomonas</taxon>
    </lineage>
</organism>
<evidence type="ECO:0000259" key="4">
    <source>
        <dbReference type="Pfam" id="PF13439"/>
    </source>
</evidence>